<dbReference type="Gramene" id="PAN05157">
    <property type="protein sequence ID" value="PAN05157"/>
    <property type="gene ID" value="PAHAL_1G118400"/>
</dbReference>
<proteinExistence type="predicted"/>
<feature type="region of interest" description="Disordered" evidence="1">
    <location>
        <begin position="1"/>
        <end position="56"/>
    </location>
</feature>
<evidence type="ECO:0000256" key="1">
    <source>
        <dbReference type="SAM" id="MobiDB-lite"/>
    </source>
</evidence>
<evidence type="ECO:0000313" key="2">
    <source>
        <dbReference type="EMBL" id="PAN05157.1"/>
    </source>
</evidence>
<dbReference type="Proteomes" id="UP000243499">
    <property type="component" value="Chromosome 1"/>
</dbReference>
<dbReference type="AlphaFoldDB" id="A0A2S3GNA0"/>
<reference evidence="2" key="1">
    <citation type="submission" date="2018-04" db="EMBL/GenBank/DDBJ databases">
        <title>WGS assembly of Panicum hallii.</title>
        <authorList>
            <person name="Lovell J."/>
            <person name="Jenkins J."/>
            <person name="Lowry D."/>
            <person name="Mamidi S."/>
            <person name="Sreedasyam A."/>
            <person name="Weng X."/>
            <person name="Barry K."/>
            <person name="Bonette J."/>
            <person name="Campitelli B."/>
            <person name="Daum C."/>
            <person name="Gordon S."/>
            <person name="Gould B."/>
            <person name="Lipzen A."/>
            <person name="Macqueen A."/>
            <person name="Palacio-Mejia J."/>
            <person name="Plott C."/>
            <person name="Shakirov E."/>
            <person name="Shu S."/>
            <person name="Yoshinaga Y."/>
            <person name="Zane M."/>
            <person name="Rokhsar D."/>
            <person name="Grimwood J."/>
            <person name="Schmutz J."/>
            <person name="Juenger T."/>
        </authorList>
    </citation>
    <scope>NUCLEOTIDE SEQUENCE [LARGE SCALE GENOMIC DNA]</scope>
    <source>
        <strain evidence="2">FIL2</strain>
    </source>
</reference>
<feature type="compositionally biased region" description="Low complexity" evidence="1">
    <location>
        <begin position="33"/>
        <end position="54"/>
    </location>
</feature>
<accession>A0A2S3GNA0</accession>
<protein>
    <submittedName>
        <fullName evidence="2">Uncharacterized protein</fullName>
    </submittedName>
</protein>
<sequence length="84" mass="8767">MSRFDHNGHPALGFVPGRRLVDEPAAASQDEPSMGSSESTNNGGSSAAGAGAEMPIREIRCVDSRPTRTSYCCGLSSATLQQEP</sequence>
<organism evidence="2">
    <name type="scientific">Panicum hallii</name>
    <dbReference type="NCBI Taxonomy" id="206008"/>
    <lineage>
        <taxon>Eukaryota</taxon>
        <taxon>Viridiplantae</taxon>
        <taxon>Streptophyta</taxon>
        <taxon>Embryophyta</taxon>
        <taxon>Tracheophyta</taxon>
        <taxon>Spermatophyta</taxon>
        <taxon>Magnoliopsida</taxon>
        <taxon>Liliopsida</taxon>
        <taxon>Poales</taxon>
        <taxon>Poaceae</taxon>
        <taxon>PACMAD clade</taxon>
        <taxon>Panicoideae</taxon>
        <taxon>Panicodae</taxon>
        <taxon>Paniceae</taxon>
        <taxon>Panicinae</taxon>
        <taxon>Panicum</taxon>
        <taxon>Panicum sect. Panicum</taxon>
    </lineage>
</organism>
<gene>
    <name evidence="2" type="ORF">PAHAL_1G118400</name>
</gene>
<dbReference type="EMBL" id="CM008046">
    <property type="protein sequence ID" value="PAN05157.1"/>
    <property type="molecule type" value="Genomic_DNA"/>
</dbReference>
<name>A0A2S3GNA0_9POAL</name>